<evidence type="ECO:0000313" key="3">
    <source>
        <dbReference type="Proteomes" id="UP000298030"/>
    </source>
</evidence>
<keyword evidence="3" id="KW-1185">Reference proteome</keyword>
<dbReference type="SUPFAM" id="SSF56112">
    <property type="entry name" value="Protein kinase-like (PK-like)"/>
    <property type="match status" value="1"/>
</dbReference>
<feature type="compositionally biased region" description="Basic and acidic residues" evidence="1">
    <location>
        <begin position="404"/>
        <end position="413"/>
    </location>
</feature>
<reference evidence="2 3" key="1">
    <citation type="journal article" date="2019" name="Nat. Ecol. Evol.">
        <title>Megaphylogeny resolves global patterns of mushroom evolution.</title>
        <authorList>
            <person name="Varga T."/>
            <person name="Krizsan K."/>
            <person name="Foldi C."/>
            <person name="Dima B."/>
            <person name="Sanchez-Garcia M."/>
            <person name="Sanchez-Ramirez S."/>
            <person name="Szollosi G.J."/>
            <person name="Szarkandi J.G."/>
            <person name="Papp V."/>
            <person name="Albert L."/>
            <person name="Andreopoulos W."/>
            <person name="Angelini C."/>
            <person name="Antonin V."/>
            <person name="Barry K.W."/>
            <person name="Bougher N.L."/>
            <person name="Buchanan P."/>
            <person name="Buyck B."/>
            <person name="Bense V."/>
            <person name="Catcheside P."/>
            <person name="Chovatia M."/>
            <person name="Cooper J."/>
            <person name="Damon W."/>
            <person name="Desjardin D."/>
            <person name="Finy P."/>
            <person name="Geml J."/>
            <person name="Haridas S."/>
            <person name="Hughes K."/>
            <person name="Justo A."/>
            <person name="Karasinski D."/>
            <person name="Kautmanova I."/>
            <person name="Kiss B."/>
            <person name="Kocsube S."/>
            <person name="Kotiranta H."/>
            <person name="LaButti K.M."/>
            <person name="Lechner B.E."/>
            <person name="Liimatainen K."/>
            <person name="Lipzen A."/>
            <person name="Lukacs Z."/>
            <person name="Mihaltcheva S."/>
            <person name="Morgado L.N."/>
            <person name="Niskanen T."/>
            <person name="Noordeloos M.E."/>
            <person name="Ohm R.A."/>
            <person name="Ortiz-Santana B."/>
            <person name="Ovrebo C."/>
            <person name="Racz N."/>
            <person name="Riley R."/>
            <person name="Savchenko A."/>
            <person name="Shiryaev A."/>
            <person name="Soop K."/>
            <person name="Spirin V."/>
            <person name="Szebenyi C."/>
            <person name="Tomsovsky M."/>
            <person name="Tulloss R.E."/>
            <person name="Uehling J."/>
            <person name="Grigoriev I.V."/>
            <person name="Vagvolgyi C."/>
            <person name="Papp T."/>
            <person name="Martin F.M."/>
            <person name="Miettinen O."/>
            <person name="Hibbett D.S."/>
            <person name="Nagy L.G."/>
        </authorList>
    </citation>
    <scope>NUCLEOTIDE SEQUENCE [LARGE SCALE GENOMIC DNA]</scope>
    <source>
        <strain evidence="2 3">FP101781</strain>
    </source>
</reference>
<evidence type="ECO:0000256" key="1">
    <source>
        <dbReference type="SAM" id="MobiDB-lite"/>
    </source>
</evidence>
<gene>
    <name evidence="2" type="ORF">FA13DRAFT_1725158</name>
</gene>
<evidence type="ECO:0000313" key="2">
    <source>
        <dbReference type="EMBL" id="TEB39185.1"/>
    </source>
</evidence>
<dbReference type="EMBL" id="QPFP01000002">
    <property type="protein sequence ID" value="TEB39185.1"/>
    <property type="molecule type" value="Genomic_DNA"/>
</dbReference>
<feature type="region of interest" description="Disordered" evidence="1">
    <location>
        <begin position="366"/>
        <end position="452"/>
    </location>
</feature>
<dbReference type="OrthoDB" id="2687876at2759"/>
<dbReference type="InterPro" id="IPR011009">
    <property type="entry name" value="Kinase-like_dom_sf"/>
</dbReference>
<protein>
    <recommendedName>
        <fullName evidence="4">Protein kinase domain-containing protein</fullName>
    </recommendedName>
</protein>
<proteinExistence type="predicted"/>
<name>A0A4Y7TYF0_COPMI</name>
<sequence>MDVAHPPTNHPPPPTSKLIQRLLNSTAPKTRFLLLLTSPWKKDRAMASDLKSRASENAMPMVPQRIATHVPVTAAQAAQSWRPTGAWKWAVGLGIRGCTNIVNLSNPLKKSARTYFGTGTIGTQELEYICKSWQQNTEMPEFVTEISLFKAQLALLQGVYVPNIIGIYAGLDVVNVLMELPHPAFWMHASDDMPDVLKKRCIDCFERIHAAGVLYGNVQLSHIIVGADARVTLVNFEHAAVLDPLPQFCQKKTTPDKLRLEMRQVKYLLNYDKAREREQQKWIGYKARKDWNEKERVRASRESGYTPQCLAEPDDDVLNPPVDPHRTKGWVDSKYKADRFVVPTITPEFFTSAVEKFIANIRRMEREGDGPPQSPRPPSSTTTSSPVEPTPVPQPITLQVPTEPPRRRSETTLRRSSRKRKAGDDSNFIAGSSKSPLKKKRSAPQVHVEANPDLPAGVRARDFAFEFPGTPPPLPSALKTVLQTFPSPSTVMEPRPLIAKRKRPSEKVLAKRKRVENEEPVPVPVLLTPSLTPKEEDFQSPSKRLRLDELLTPPPSPNGRHVSFAPAPEVHIKRYTIPPEMLTPAKFKYERGSFRRWRSRFKWLPAPERFSISAPLGLRFISRWVTDFLRPLH</sequence>
<dbReference type="STRING" id="71717.A0A4Y7TYF0"/>
<feature type="region of interest" description="Disordered" evidence="1">
    <location>
        <begin position="296"/>
        <end position="322"/>
    </location>
</feature>
<organism evidence="2 3">
    <name type="scientific">Coprinellus micaceus</name>
    <name type="common">Glistening ink-cap mushroom</name>
    <name type="synonym">Coprinus micaceus</name>
    <dbReference type="NCBI Taxonomy" id="71717"/>
    <lineage>
        <taxon>Eukaryota</taxon>
        <taxon>Fungi</taxon>
        <taxon>Dikarya</taxon>
        <taxon>Basidiomycota</taxon>
        <taxon>Agaricomycotina</taxon>
        <taxon>Agaricomycetes</taxon>
        <taxon>Agaricomycetidae</taxon>
        <taxon>Agaricales</taxon>
        <taxon>Agaricineae</taxon>
        <taxon>Psathyrellaceae</taxon>
        <taxon>Coprinellus</taxon>
    </lineage>
</organism>
<dbReference type="Proteomes" id="UP000298030">
    <property type="component" value="Unassembled WGS sequence"/>
</dbReference>
<dbReference type="AlphaFoldDB" id="A0A4Y7TYF0"/>
<comment type="caution">
    <text evidence="2">The sequence shown here is derived from an EMBL/GenBank/DDBJ whole genome shotgun (WGS) entry which is preliminary data.</text>
</comment>
<evidence type="ECO:0008006" key="4">
    <source>
        <dbReference type="Google" id="ProtNLM"/>
    </source>
</evidence>
<accession>A0A4Y7TYF0</accession>